<dbReference type="AlphaFoldDB" id="A0A1Z5JLC2"/>
<dbReference type="EMBL" id="BDSP01000084">
    <property type="protein sequence ID" value="GAX14813.1"/>
    <property type="molecule type" value="Genomic_DNA"/>
</dbReference>
<accession>A0A1Z5JLC2</accession>
<name>A0A1Z5JLC2_FISSO</name>
<sequence length="204" mass="23918">MRSSRSTAYVLLLMVPLLLLSTTTRTEAEVYPPRLTFYVQVRGKGKKQRLASTTSNLPTVVNVMSQQPISMDVKNNKNKIHLQQQRFRPAQALTQRWSKTSSFFSQRTSSLMTAVREHIPRPDQPDWTVPRWNVTRQKVNCPIEQKERLKSWRAKAVSWQPSLREWMSNARNYIHKKKDDEDKSYVLGYYIFSFAVGLTFDMLF</sequence>
<organism evidence="2 3">
    <name type="scientific">Fistulifera solaris</name>
    <name type="common">Oleaginous diatom</name>
    <dbReference type="NCBI Taxonomy" id="1519565"/>
    <lineage>
        <taxon>Eukaryota</taxon>
        <taxon>Sar</taxon>
        <taxon>Stramenopiles</taxon>
        <taxon>Ochrophyta</taxon>
        <taxon>Bacillariophyta</taxon>
        <taxon>Bacillariophyceae</taxon>
        <taxon>Bacillariophycidae</taxon>
        <taxon>Naviculales</taxon>
        <taxon>Naviculaceae</taxon>
        <taxon>Fistulifera</taxon>
    </lineage>
</organism>
<evidence type="ECO:0000256" key="1">
    <source>
        <dbReference type="SAM" id="SignalP"/>
    </source>
</evidence>
<protein>
    <submittedName>
        <fullName evidence="2">Uncharacterized protein</fullName>
    </submittedName>
</protein>
<reference evidence="2 3" key="1">
    <citation type="journal article" date="2015" name="Plant Cell">
        <title>Oil accumulation by the oleaginous diatom Fistulifera solaris as revealed by the genome and transcriptome.</title>
        <authorList>
            <person name="Tanaka T."/>
            <person name="Maeda Y."/>
            <person name="Veluchamy A."/>
            <person name="Tanaka M."/>
            <person name="Abida H."/>
            <person name="Marechal E."/>
            <person name="Bowler C."/>
            <person name="Muto M."/>
            <person name="Sunaga Y."/>
            <person name="Tanaka M."/>
            <person name="Yoshino T."/>
            <person name="Taniguchi T."/>
            <person name="Fukuda Y."/>
            <person name="Nemoto M."/>
            <person name="Matsumoto M."/>
            <person name="Wong P.S."/>
            <person name="Aburatani S."/>
            <person name="Fujibuchi W."/>
        </authorList>
    </citation>
    <scope>NUCLEOTIDE SEQUENCE [LARGE SCALE GENOMIC DNA]</scope>
    <source>
        <strain evidence="2 3">JPCC DA0580</strain>
    </source>
</reference>
<dbReference type="Proteomes" id="UP000198406">
    <property type="component" value="Unassembled WGS sequence"/>
</dbReference>
<keyword evidence="3" id="KW-1185">Reference proteome</keyword>
<evidence type="ECO:0000313" key="2">
    <source>
        <dbReference type="EMBL" id="GAX14813.1"/>
    </source>
</evidence>
<dbReference type="InParanoid" id="A0A1Z5JLC2"/>
<proteinExistence type="predicted"/>
<feature type="chain" id="PRO_5012216119" evidence="1">
    <location>
        <begin position="29"/>
        <end position="204"/>
    </location>
</feature>
<feature type="signal peptide" evidence="1">
    <location>
        <begin position="1"/>
        <end position="28"/>
    </location>
</feature>
<keyword evidence="1" id="KW-0732">Signal</keyword>
<comment type="caution">
    <text evidence="2">The sequence shown here is derived from an EMBL/GenBank/DDBJ whole genome shotgun (WGS) entry which is preliminary data.</text>
</comment>
<gene>
    <name evidence="2" type="ORF">FisN_29Lh017</name>
</gene>
<evidence type="ECO:0000313" key="3">
    <source>
        <dbReference type="Proteomes" id="UP000198406"/>
    </source>
</evidence>